<keyword evidence="2" id="KW-1185">Reference proteome</keyword>
<reference evidence="1 2" key="1">
    <citation type="journal article" date="2014" name="PLoS ONE">
        <title>The first complete genome sequence of the class fimbriimonadia in the phylum armatimonadetes.</title>
        <authorList>
            <person name="Hu Z.Y."/>
            <person name="Wang Y.Z."/>
            <person name="Im W.T."/>
            <person name="Wang S.Y."/>
            <person name="Zhao G.P."/>
            <person name="Zheng H.J."/>
            <person name="Quan Z.X."/>
        </authorList>
    </citation>
    <scope>NUCLEOTIDE SEQUENCE [LARGE SCALE GENOMIC DNA]</scope>
    <source>
        <strain evidence="1">Gsoil 348</strain>
    </source>
</reference>
<name>A0A068NV78_FIMGI</name>
<dbReference type="RefSeq" id="WP_025228812.1">
    <property type="nucleotide sequence ID" value="NZ_CP007139.1"/>
</dbReference>
<dbReference type="STRING" id="661478.OP10G_3909"/>
<evidence type="ECO:0000313" key="1">
    <source>
        <dbReference type="EMBL" id="AIE87277.1"/>
    </source>
</evidence>
<protein>
    <submittedName>
        <fullName evidence="1">Rhs family protein-like protein</fullName>
    </submittedName>
</protein>
<dbReference type="AlphaFoldDB" id="A0A068NV78"/>
<accession>A0A068NV78</accession>
<dbReference type="KEGG" id="fgi:OP10G_3909"/>
<sequence length="195" mass="21087">MPVTNYYTVRSEILGESSSGASRNYLRDALGSVVAMADTANTKSFTGRYKPYGGVLVTTGTEPSFTWVGVLGYLRAAGSAHNEFSVRARFYGHREGIWCNLDPIIVPEVCAANASVAVGVEVYEVRRLLDAIEILSGSSLFSPHRFEPSFGILNRTGQCFVRFPSLNNLKPMRGCGTLPIGPGTPSRASRRSSSL</sequence>
<dbReference type="Proteomes" id="UP000027982">
    <property type="component" value="Chromosome"/>
</dbReference>
<dbReference type="Gene3D" id="2.180.10.10">
    <property type="entry name" value="RHS repeat-associated core"/>
    <property type="match status" value="1"/>
</dbReference>
<dbReference type="OrthoDB" id="291011at2"/>
<gene>
    <name evidence="1" type="ORF">OP10G_3909</name>
</gene>
<dbReference type="HOGENOM" id="CLU_1394520_0_0_0"/>
<evidence type="ECO:0000313" key="2">
    <source>
        <dbReference type="Proteomes" id="UP000027982"/>
    </source>
</evidence>
<dbReference type="EMBL" id="CP007139">
    <property type="protein sequence ID" value="AIE87277.1"/>
    <property type="molecule type" value="Genomic_DNA"/>
</dbReference>
<proteinExistence type="predicted"/>
<organism evidence="1 2">
    <name type="scientific">Fimbriimonas ginsengisoli Gsoil 348</name>
    <dbReference type="NCBI Taxonomy" id="661478"/>
    <lineage>
        <taxon>Bacteria</taxon>
        <taxon>Bacillati</taxon>
        <taxon>Armatimonadota</taxon>
        <taxon>Fimbriimonadia</taxon>
        <taxon>Fimbriimonadales</taxon>
        <taxon>Fimbriimonadaceae</taxon>
        <taxon>Fimbriimonas</taxon>
    </lineage>
</organism>